<organism evidence="1 2">
    <name type="scientific">Hermanssonia centrifuga</name>
    <dbReference type="NCBI Taxonomy" id="98765"/>
    <lineage>
        <taxon>Eukaryota</taxon>
        <taxon>Fungi</taxon>
        <taxon>Dikarya</taxon>
        <taxon>Basidiomycota</taxon>
        <taxon>Agaricomycotina</taxon>
        <taxon>Agaricomycetes</taxon>
        <taxon>Polyporales</taxon>
        <taxon>Meruliaceae</taxon>
        <taxon>Hermanssonia</taxon>
    </lineage>
</organism>
<dbReference type="Proteomes" id="UP000186601">
    <property type="component" value="Unassembled WGS sequence"/>
</dbReference>
<evidence type="ECO:0000313" key="1">
    <source>
        <dbReference type="EMBL" id="PSR70671.1"/>
    </source>
</evidence>
<accession>A0A2R6NEB0</accession>
<dbReference type="AlphaFoldDB" id="A0A2R6NEB0"/>
<proteinExistence type="predicted"/>
<gene>
    <name evidence="1" type="ORF">PHLCEN_2v13444</name>
</gene>
<evidence type="ECO:0000313" key="2">
    <source>
        <dbReference type="Proteomes" id="UP000186601"/>
    </source>
</evidence>
<dbReference type="EMBL" id="MLYV02001336">
    <property type="protein sequence ID" value="PSR70671.1"/>
    <property type="molecule type" value="Genomic_DNA"/>
</dbReference>
<protein>
    <submittedName>
        <fullName evidence="1">Uncharacterized protein</fullName>
    </submittedName>
</protein>
<sequence>MSISSSVAQGMWDMLLASFHIEGGGMTLVRSITDRAECKTQPSKVLFLYTRGESKAILALQNDLNVNLSE</sequence>
<keyword evidence="2" id="KW-1185">Reference proteome</keyword>
<name>A0A2R6NEB0_9APHY</name>
<comment type="caution">
    <text evidence="1">The sequence shown here is derived from an EMBL/GenBank/DDBJ whole genome shotgun (WGS) entry which is preliminary data.</text>
</comment>
<reference evidence="1 2" key="1">
    <citation type="submission" date="2018-02" db="EMBL/GenBank/DDBJ databases">
        <title>Genome sequence of the basidiomycete white-rot fungus Phlebia centrifuga.</title>
        <authorList>
            <person name="Granchi Z."/>
            <person name="Peng M."/>
            <person name="de Vries R.P."/>
            <person name="Hilden K."/>
            <person name="Makela M.R."/>
            <person name="Grigoriev I."/>
            <person name="Riley R."/>
        </authorList>
    </citation>
    <scope>NUCLEOTIDE SEQUENCE [LARGE SCALE GENOMIC DNA]</scope>
    <source>
        <strain evidence="1 2">FBCC195</strain>
    </source>
</reference>